<dbReference type="RefSeq" id="WP_072359717.1">
    <property type="nucleotide sequence ID" value="NZ_CP139972.1"/>
</dbReference>
<dbReference type="EMBL" id="CP140154">
    <property type="protein sequence ID" value="WQG92707.1"/>
    <property type="molecule type" value="Genomic_DNA"/>
</dbReference>
<evidence type="ECO:0000313" key="3">
    <source>
        <dbReference type="Proteomes" id="UP000183788"/>
    </source>
</evidence>
<sequence length="207" mass="23747">MKLIYIYDPICGWCYGFTPVIQEIQQHFKGEISVEILSGGMLLSANRRPASAMYTYIKEAHKQVENTTGITFGEPFLNEYLRSDDMMDSEKPSIALTVFKQYQPENAVNFAHDMQVALNFEGKSLNDIDTYIPILEKYDIPVQAFLNNMKEDDNKYATHQEFSIVQQWGITGFPAAILEKDEQLYLVARGFTPKAQLLQVIEEIKNK</sequence>
<name>A0A1K1PR60_9BACT</name>
<dbReference type="Proteomes" id="UP000183788">
    <property type="component" value="Unassembled WGS sequence"/>
</dbReference>
<evidence type="ECO:0000313" key="1">
    <source>
        <dbReference type="EMBL" id="SFW50151.1"/>
    </source>
</evidence>
<dbReference type="Gene3D" id="3.40.30.10">
    <property type="entry name" value="Glutaredoxin"/>
    <property type="match status" value="1"/>
</dbReference>
<evidence type="ECO:0000313" key="2">
    <source>
        <dbReference type="EMBL" id="WQG92707.1"/>
    </source>
</evidence>
<reference evidence="1 3" key="1">
    <citation type="submission" date="2016-11" db="EMBL/GenBank/DDBJ databases">
        <authorList>
            <person name="Jaros S."/>
            <person name="Januszkiewicz K."/>
            <person name="Wedrychowicz H."/>
        </authorList>
    </citation>
    <scope>NUCLEOTIDE SEQUENCE [LARGE SCALE GENOMIC DNA]</scope>
    <source>
        <strain evidence="1 3">DSM 784</strain>
    </source>
</reference>
<accession>A0A1K1PR60</accession>
<proteinExistence type="predicted"/>
<dbReference type="Gene3D" id="1.10.472.60">
    <property type="entry name" value="putative protein disulfide isomerase domain"/>
    <property type="match status" value="1"/>
</dbReference>
<dbReference type="SUPFAM" id="SSF52833">
    <property type="entry name" value="Thioredoxin-like"/>
    <property type="match status" value="1"/>
</dbReference>
<dbReference type="EMBL" id="FPIZ01000006">
    <property type="protein sequence ID" value="SFW50151.1"/>
    <property type="molecule type" value="Genomic_DNA"/>
</dbReference>
<dbReference type="CDD" id="cd03025">
    <property type="entry name" value="DsbA_FrnE_like"/>
    <property type="match status" value="1"/>
</dbReference>
<reference evidence="2 4" key="2">
    <citation type="submission" date="2023-11" db="EMBL/GenBank/DDBJ databases">
        <title>MicrobeMod: A computational toolkit for identifying prokaryotic methylation and restriction-modification with nanopore sequencing.</title>
        <authorList>
            <person name="Crits-Christoph A."/>
            <person name="Kang S.C."/>
            <person name="Lee H."/>
            <person name="Ostrov N."/>
        </authorList>
    </citation>
    <scope>NUCLEOTIDE SEQUENCE [LARGE SCALE GENOMIC DNA]</scope>
    <source>
        <strain evidence="2 4">ATCC 23090</strain>
    </source>
</reference>
<dbReference type="STRING" id="1004.SAMN05661012_02131"/>
<gene>
    <name evidence="1" type="ORF">SAMN05661012_02131</name>
    <name evidence="2" type="ORF">SR876_14410</name>
</gene>
<dbReference type="InterPro" id="IPR036249">
    <property type="entry name" value="Thioredoxin-like_sf"/>
</dbReference>
<dbReference type="Proteomes" id="UP001326715">
    <property type="component" value="Chromosome"/>
</dbReference>
<dbReference type="OrthoDB" id="9813770at2"/>
<organism evidence="1 3">
    <name type="scientific">Chitinophaga sancti</name>
    <dbReference type="NCBI Taxonomy" id="1004"/>
    <lineage>
        <taxon>Bacteria</taxon>
        <taxon>Pseudomonadati</taxon>
        <taxon>Bacteroidota</taxon>
        <taxon>Chitinophagia</taxon>
        <taxon>Chitinophagales</taxon>
        <taxon>Chitinophagaceae</taxon>
        <taxon>Chitinophaga</taxon>
    </lineage>
</organism>
<protein>
    <submittedName>
        <fullName evidence="2">DsbA family protein</fullName>
    </submittedName>
</protein>
<dbReference type="AlphaFoldDB" id="A0A1K1PR60"/>
<evidence type="ECO:0000313" key="4">
    <source>
        <dbReference type="Proteomes" id="UP001326715"/>
    </source>
</evidence>
<dbReference type="Pfam" id="PF13743">
    <property type="entry name" value="Thioredoxin_5"/>
    <property type="match status" value="1"/>
</dbReference>
<keyword evidence="4" id="KW-1185">Reference proteome</keyword>